<dbReference type="GO" id="GO:0006094">
    <property type="term" value="P:gluconeogenesis"/>
    <property type="evidence" value="ECO:0007669"/>
    <property type="project" value="UniProtKB-UniPathway"/>
</dbReference>
<dbReference type="GO" id="GO:0004807">
    <property type="term" value="F:triose-phosphate isomerase activity"/>
    <property type="evidence" value="ECO:0007669"/>
    <property type="project" value="UniProtKB-EC"/>
</dbReference>
<dbReference type="Gene3D" id="3.20.20.70">
    <property type="entry name" value="Aldolase class I"/>
    <property type="match status" value="1"/>
</dbReference>
<dbReference type="PANTHER" id="PTHR21139">
    <property type="entry name" value="TRIOSEPHOSPHATE ISOMERASE"/>
    <property type="match status" value="1"/>
</dbReference>
<comment type="subunit">
    <text evidence="2">Homodimer.</text>
</comment>
<comment type="subcellular location">
    <subcellularLocation>
        <location evidence="2">Cytoplasm</location>
    </subcellularLocation>
</comment>
<dbReference type="RefSeq" id="WP_093345103.1">
    <property type="nucleotide sequence ID" value="NZ_FOUY01000018.1"/>
</dbReference>
<dbReference type="GO" id="GO:0019563">
    <property type="term" value="P:glycerol catabolic process"/>
    <property type="evidence" value="ECO:0007669"/>
    <property type="project" value="TreeGrafter"/>
</dbReference>
<comment type="catalytic activity">
    <reaction evidence="2">
        <text>D-glyceraldehyde 3-phosphate = dihydroxyacetone phosphate</text>
        <dbReference type="Rhea" id="RHEA:18585"/>
        <dbReference type="ChEBI" id="CHEBI:57642"/>
        <dbReference type="ChEBI" id="CHEBI:59776"/>
        <dbReference type="EC" id="5.3.1.1"/>
    </reaction>
</comment>
<dbReference type="UniPathway" id="UPA00138"/>
<dbReference type="STRING" id="260086.SAMN05216207_101876"/>
<dbReference type="CDD" id="cd00311">
    <property type="entry name" value="TIM"/>
    <property type="match status" value="1"/>
</dbReference>
<evidence type="ECO:0000256" key="1">
    <source>
        <dbReference type="ARBA" id="ARBA00023235"/>
    </source>
</evidence>
<comment type="pathway">
    <text evidence="2">Carbohydrate biosynthesis; gluconeogenesis.</text>
</comment>
<dbReference type="Pfam" id="PF00121">
    <property type="entry name" value="TIM"/>
    <property type="match status" value="1"/>
</dbReference>
<keyword evidence="2" id="KW-0324">Glycolysis</keyword>
<evidence type="ECO:0000256" key="2">
    <source>
        <dbReference type="RuleBase" id="RU363013"/>
    </source>
</evidence>
<reference evidence="3 4" key="1">
    <citation type="submission" date="2016-10" db="EMBL/GenBank/DDBJ databases">
        <authorList>
            <person name="de Groot N.N."/>
        </authorList>
    </citation>
    <scope>NUCLEOTIDE SEQUENCE [LARGE SCALE GENOMIC DNA]</scope>
    <source>
        <strain evidence="3 4">CGMCC 4.1877</strain>
    </source>
</reference>
<dbReference type="Proteomes" id="UP000199614">
    <property type="component" value="Unassembled WGS sequence"/>
</dbReference>
<evidence type="ECO:0000313" key="3">
    <source>
        <dbReference type="EMBL" id="SFN64243.1"/>
    </source>
</evidence>
<dbReference type="UniPathway" id="UPA00109">
    <property type="reaction ID" value="UER00189"/>
</dbReference>
<gene>
    <name evidence="3" type="ORF">SAMN05216207_101876</name>
</gene>
<dbReference type="InterPro" id="IPR000652">
    <property type="entry name" value="Triosephosphate_isomerase"/>
</dbReference>
<dbReference type="EMBL" id="FOUY01000018">
    <property type="protein sequence ID" value="SFN64243.1"/>
    <property type="molecule type" value="Genomic_DNA"/>
</dbReference>
<organism evidence="3 4">
    <name type="scientific">Pseudonocardia ammonioxydans</name>
    <dbReference type="NCBI Taxonomy" id="260086"/>
    <lineage>
        <taxon>Bacteria</taxon>
        <taxon>Bacillati</taxon>
        <taxon>Actinomycetota</taxon>
        <taxon>Actinomycetes</taxon>
        <taxon>Pseudonocardiales</taxon>
        <taxon>Pseudonocardiaceae</taxon>
        <taxon>Pseudonocardia</taxon>
    </lineage>
</organism>
<dbReference type="PROSITE" id="PS51440">
    <property type="entry name" value="TIM_2"/>
    <property type="match status" value="1"/>
</dbReference>
<dbReference type="GO" id="GO:0006096">
    <property type="term" value="P:glycolytic process"/>
    <property type="evidence" value="ECO:0007669"/>
    <property type="project" value="UniProtKB-UniPathway"/>
</dbReference>
<comment type="pathway">
    <text evidence="2">Carbohydrate degradation; glycolysis; D-glyceraldehyde 3-phosphate from glycerone phosphate: step 1/1.</text>
</comment>
<dbReference type="AlphaFoldDB" id="A0A1I5AP66"/>
<evidence type="ECO:0000313" key="4">
    <source>
        <dbReference type="Proteomes" id="UP000199614"/>
    </source>
</evidence>
<keyword evidence="4" id="KW-1185">Reference proteome</keyword>
<dbReference type="InterPro" id="IPR035990">
    <property type="entry name" value="TIM_sf"/>
</dbReference>
<dbReference type="GO" id="GO:0046166">
    <property type="term" value="P:glyceraldehyde-3-phosphate biosynthetic process"/>
    <property type="evidence" value="ECO:0007669"/>
    <property type="project" value="TreeGrafter"/>
</dbReference>
<dbReference type="PANTHER" id="PTHR21139:SF2">
    <property type="entry name" value="TRIOSEPHOSPHATE ISOMERASE"/>
    <property type="match status" value="1"/>
</dbReference>
<keyword evidence="2" id="KW-0312">Gluconeogenesis</keyword>
<dbReference type="GO" id="GO:0005829">
    <property type="term" value="C:cytosol"/>
    <property type="evidence" value="ECO:0007669"/>
    <property type="project" value="TreeGrafter"/>
</dbReference>
<proteinExistence type="inferred from homology"/>
<name>A0A1I5AP66_PSUAM</name>
<accession>A0A1I5AP66</accession>
<dbReference type="InterPro" id="IPR013785">
    <property type="entry name" value="Aldolase_TIM"/>
</dbReference>
<protein>
    <recommendedName>
        <fullName evidence="2">Triosephosphate isomerase</fullName>
        <ecNumber evidence="2">5.3.1.1</ecNumber>
    </recommendedName>
</protein>
<dbReference type="EC" id="5.3.1.1" evidence="2"/>
<sequence>MLIGISFKTWFSHARTLGWLRAVAATTRTHDAVTSGRVRLFALPQYPTIPAALEIAAPAGIAIGAQDLAVHDDGPWTGEVSGAVLAEVGATLAEVGHAERRAHFGETDAVVAAKTHAALRNRLTPVLCVGETERSPRAADEVRTQVDRALAPARAAGAGGPLVIAYEPVWAIGAPEPAPAGHVREMGDALRDHLTGLPDARVLYGGSAGPGLLPRIAGSVDGMFLGRFAHDPAAVPAILDEALTIGGDR</sequence>
<keyword evidence="2" id="KW-0963">Cytoplasm</keyword>
<comment type="similarity">
    <text evidence="2">Belongs to the triosephosphate isomerase family.</text>
</comment>
<dbReference type="SUPFAM" id="SSF51351">
    <property type="entry name" value="Triosephosphate isomerase (TIM)"/>
    <property type="match status" value="1"/>
</dbReference>
<dbReference type="OrthoDB" id="9809429at2"/>
<keyword evidence="1 2" id="KW-0413">Isomerase</keyword>